<dbReference type="InterPro" id="IPR027359">
    <property type="entry name" value="Volt_channel_dom_sf"/>
</dbReference>
<feature type="transmembrane region" description="Helical" evidence="8">
    <location>
        <begin position="191"/>
        <end position="211"/>
    </location>
</feature>
<dbReference type="GO" id="GO:0005249">
    <property type="term" value="F:voltage-gated potassium channel activity"/>
    <property type="evidence" value="ECO:0007669"/>
    <property type="project" value="InterPro"/>
</dbReference>
<evidence type="ECO:0000313" key="10">
    <source>
        <dbReference type="EMBL" id="RMB08019.1"/>
    </source>
</evidence>
<organism evidence="10 11">
    <name type="scientific">Eilatimonas milleporae</name>
    <dbReference type="NCBI Taxonomy" id="911205"/>
    <lineage>
        <taxon>Bacteria</taxon>
        <taxon>Pseudomonadati</taxon>
        <taxon>Pseudomonadota</taxon>
        <taxon>Alphaproteobacteria</taxon>
        <taxon>Kordiimonadales</taxon>
        <taxon>Kordiimonadaceae</taxon>
        <taxon>Eilatimonas</taxon>
    </lineage>
</organism>
<evidence type="ECO:0000256" key="4">
    <source>
        <dbReference type="ARBA" id="ARBA00022989"/>
    </source>
</evidence>
<evidence type="ECO:0000313" key="11">
    <source>
        <dbReference type="Proteomes" id="UP000271227"/>
    </source>
</evidence>
<dbReference type="GO" id="GO:0008076">
    <property type="term" value="C:voltage-gated potassium channel complex"/>
    <property type="evidence" value="ECO:0007669"/>
    <property type="project" value="InterPro"/>
</dbReference>
<dbReference type="InterPro" id="IPR003938">
    <property type="entry name" value="K_chnl_volt-dep_EAG/ELK/ERG"/>
</dbReference>
<dbReference type="InterPro" id="IPR028325">
    <property type="entry name" value="VG_K_chnl"/>
</dbReference>
<dbReference type="GO" id="GO:0001508">
    <property type="term" value="P:action potential"/>
    <property type="evidence" value="ECO:0007669"/>
    <property type="project" value="TreeGrafter"/>
</dbReference>
<evidence type="ECO:0000256" key="5">
    <source>
        <dbReference type="ARBA" id="ARBA00023065"/>
    </source>
</evidence>
<dbReference type="PANTHER" id="PTHR11537">
    <property type="entry name" value="VOLTAGE-GATED POTASSIUM CHANNEL"/>
    <property type="match status" value="1"/>
</dbReference>
<feature type="transmembrane region" description="Helical" evidence="8">
    <location>
        <begin position="21"/>
        <end position="43"/>
    </location>
</feature>
<protein>
    <submittedName>
        <fullName evidence="10">Voltage-gated potassium channel</fullName>
    </submittedName>
</protein>
<comment type="caution">
    <text evidence="10">The sequence shown here is derived from an EMBL/GenBank/DDBJ whole genome shotgun (WGS) entry which is preliminary data.</text>
</comment>
<dbReference type="PANTHER" id="PTHR11537:SF254">
    <property type="entry name" value="POTASSIUM VOLTAGE-GATED CHANNEL PROTEIN SHAB"/>
    <property type="match status" value="1"/>
</dbReference>
<dbReference type="Gene3D" id="1.10.287.70">
    <property type="match status" value="1"/>
</dbReference>
<keyword evidence="6 8" id="KW-0472">Membrane</keyword>
<evidence type="ECO:0000256" key="6">
    <source>
        <dbReference type="ARBA" id="ARBA00023136"/>
    </source>
</evidence>
<comment type="subcellular location">
    <subcellularLocation>
        <location evidence="1">Membrane</location>
        <topology evidence="1">Multi-pass membrane protein</topology>
    </subcellularLocation>
</comment>
<dbReference type="Proteomes" id="UP000271227">
    <property type="component" value="Unassembled WGS sequence"/>
</dbReference>
<evidence type="ECO:0000256" key="1">
    <source>
        <dbReference type="ARBA" id="ARBA00004141"/>
    </source>
</evidence>
<dbReference type="AlphaFoldDB" id="A0A3M0CLT5"/>
<dbReference type="Pfam" id="PF07885">
    <property type="entry name" value="Ion_trans_2"/>
    <property type="match status" value="1"/>
</dbReference>
<gene>
    <name evidence="10" type="ORF">BXY39_2114</name>
</gene>
<feature type="transmembrane region" description="Helical" evidence="8">
    <location>
        <begin position="75"/>
        <end position="97"/>
    </location>
</feature>
<evidence type="ECO:0000259" key="9">
    <source>
        <dbReference type="Pfam" id="PF07885"/>
    </source>
</evidence>
<dbReference type="RefSeq" id="WP_121938770.1">
    <property type="nucleotide sequence ID" value="NZ_REFR01000011.1"/>
</dbReference>
<evidence type="ECO:0000256" key="8">
    <source>
        <dbReference type="SAM" id="Phobius"/>
    </source>
</evidence>
<evidence type="ECO:0000256" key="7">
    <source>
        <dbReference type="ARBA" id="ARBA00023303"/>
    </source>
</evidence>
<name>A0A3M0CLT5_9PROT</name>
<evidence type="ECO:0000256" key="2">
    <source>
        <dbReference type="ARBA" id="ARBA00022448"/>
    </source>
</evidence>
<keyword evidence="11" id="KW-1185">Reference proteome</keyword>
<dbReference type="Gene3D" id="1.20.120.350">
    <property type="entry name" value="Voltage-gated potassium channels. Chain C"/>
    <property type="match status" value="1"/>
</dbReference>
<feature type="transmembrane region" description="Helical" evidence="8">
    <location>
        <begin position="167"/>
        <end position="185"/>
    </location>
</feature>
<accession>A0A3M0CLT5</accession>
<feature type="transmembrane region" description="Helical" evidence="8">
    <location>
        <begin position="49"/>
        <end position="68"/>
    </location>
</feature>
<proteinExistence type="predicted"/>
<dbReference type="InterPro" id="IPR013099">
    <property type="entry name" value="K_chnl_dom"/>
</dbReference>
<keyword evidence="4 8" id="KW-1133">Transmembrane helix</keyword>
<keyword evidence="5" id="KW-0406">Ion transport</keyword>
<dbReference type="EMBL" id="REFR01000011">
    <property type="protein sequence ID" value="RMB08019.1"/>
    <property type="molecule type" value="Genomic_DNA"/>
</dbReference>
<dbReference type="SUPFAM" id="SSF81324">
    <property type="entry name" value="Voltage-gated potassium channels"/>
    <property type="match status" value="1"/>
</dbReference>
<keyword evidence="7 10" id="KW-0407">Ion channel</keyword>
<reference evidence="10 11" key="1">
    <citation type="submission" date="2018-10" db="EMBL/GenBank/DDBJ databases">
        <title>Genomic Encyclopedia of Archaeal and Bacterial Type Strains, Phase II (KMG-II): from individual species to whole genera.</title>
        <authorList>
            <person name="Goeker M."/>
        </authorList>
    </citation>
    <scope>NUCLEOTIDE SEQUENCE [LARGE SCALE GENOMIC DNA]</scope>
    <source>
        <strain evidence="10 11">DSM 25217</strain>
    </source>
</reference>
<dbReference type="OrthoDB" id="9799090at2"/>
<feature type="domain" description="Potassium channel" evidence="9">
    <location>
        <begin position="141"/>
        <end position="216"/>
    </location>
</feature>
<keyword evidence="3 8" id="KW-0812">Transmembrane</keyword>
<sequence>MADTRDWVRQLYFGGGRAARRFRAGLITFDLVVIVYFVLSSMLHVVNHWVDYGLAVVLAVDYAARLMADRHPVRFVFRFASMADVVVILSLVAAALFENLGFLRVVRMLRLLRSYHVLVQLRGTSPWFRRNEDVIQSAVNLLVFVFVITAIVYVLEVDRNPAIGNYLDALYFTVATLTTTGFGDITMQDSVGRFVAVLIMVFGVALFLRLVQTIFRPAKVNYPCPDCGLRRHDTDAVHCKHCGTLLNIPTDGDWA</sequence>
<keyword evidence="2" id="KW-0813">Transport</keyword>
<dbReference type="InParanoid" id="A0A3M0CLT5"/>
<dbReference type="PRINTS" id="PR01463">
    <property type="entry name" value="EAGCHANLFMLY"/>
</dbReference>
<evidence type="ECO:0000256" key="3">
    <source>
        <dbReference type="ARBA" id="ARBA00022692"/>
    </source>
</evidence>
<feature type="transmembrane region" description="Helical" evidence="8">
    <location>
        <begin position="134"/>
        <end position="155"/>
    </location>
</feature>